<gene>
    <name evidence="2" type="ORF">ACFO4R_04700</name>
</gene>
<dbReference type="Gene3D" id="3.30.1330.30">
    <property type="match status" value="1"/>
</dbReference>
<feature type="domain" description="Ribosomal protein eL8/eL30/eS12/Gadd45" evidence="1">
    <location>
        <begin position="8"/>
        <end position="86"/>
    </location>
</feature>
<dbReference type="InterPro" id="IPR029064">
    <property type="entry name" value="Ribosomal_eL30-like_sf"/>
</dbReference>
<keyword evidence="2" id="KW-0687">Ribonucleoprotein</keyword>
<evidence type="ECO:0000313" key="3">
    <source>
        <dbReference type="Proteomes" id="UP001595916"/>
    </source>
</evidence>
<keyword evidence="3" id="KW-1185">Reference proteome</keyword>
<dbReference type="InterPro" id="IPR004038">
    <property type="entry name" value="Ribosomal_eL8/eL30/eS12/Gad45"/>
</dbReference>
<name>A0ABV9QKU1_9FIRM</name>
<dbReference type="Proteomes" id="UP001595916">
    <property type="component" value="Unassembled WGS sequence"/>
</dbReference>
<comment type="caution">
    <text evidence="2">The sequence shown here is derived from an EMBL/GenBank/DDBJ whole genome shotgun (WGS) entry which is preliminary data.</text>
</comment>
<evidence type="ECO:0000259" key="1">
    <source>
        <dbReference type="Pfam" id="PF01248"/>
    </source>
</evidence>
<proteinExistence type="predicted"/>
<accession>A0ABV9QKU1</accession>
<reference evidence="3" key="1">
    <citation type="journal article" date="2019" name="Int. J. Syst. Evol. Microbiol.">
        <title>The Global Catalogue of Microorganisms (GCM) 10K type strain sequencing project: providing services to taxonomists for standard genome sequencing and annotation.</title>
        <authorList>
            <consortium name="The Broad Institute Genomics Platform"/>
            <consortium name="The Broad Institute Genome Sequencing Center for Infectious Disease"/>
            <person name="Wu L."/>
            <person name="Ma J."/>
        </authorList>
    </citation>
    <scope>NUCLEOTIDE SEQUENCE [LARGE SCALE GENOMIC DNA]</scope>
    <source>
        <strain evidence="3">CCUG 46385</strain>
    </source>
</reference>
<dbReference type="Pfam" id="PF01248">
    <property type="entry name" value="Ribosomal_L7Ae"/>
    <property type="match status" value="1"/>
</dbReference>
<dbReference type="GO" id="GO:0005840">
    <property type="term" value="C:ribosome"/>
    <property type="evidence" value="ECO:0007669"/>
    <property type="project" value="UniProtKB-KW"/>
</dbReference>
<dbReference type="EMBL" id="JBHSHL010000014">
    <property type="protein sequence ID" value="MFC4804375.1"/>
    <property type="molecule type" value="Genomic_DNA"/>
</dbReference>
<evidence type="ECO:0000313" key="2">
    <source>
        <dbReference type="EMBL" id="MFC4804375.1"/>
    </source>
</evidence>
<protein>
    <submittedName>
        <fullName evidence="2">L7Ae/L30e/S12e/Gadd45 family ribosomal protein</fullName>
    </submittedName>
</protein>
<dbReference type="SUPFAM" id="SSF55315">
    <property type="entry name" value="L30e-like"/>
    <property type="match status" value="1"/>
</dbReference>
<organism evidence="2 3">
    <name type="scientific">Filifactor villosus</name>
    <dbReference type="NCBI Taxonomy" id="29374"/>
    <lineage>
        <taxon>Bacteria</taxon>
        <taxon>Bacillati</taxon>
        <taxon>Bacillota</taxon>
        <taxon>Clostridia</taxon>
        <taxon>Peptostreptococcales</taxon>
        <taxon>Filifactoraceae</taxon>
        <taxon>Filifactor</taxon>
    </lineage>
</organism>
<keyword evidence="2" id="KW-0689">Ribosomal protein</keyword>
<sequence>MKNKLIAYLGFAKKSGKLSSGEQIALEKIKESKAKIVFLASDASQNTAKRIRDKAGYRGIRVCEELNRQELGKAIGQEERVVVCINDRGFAAAICKVLEGEQDG</sequence>
<dbReference type="RefSeq" id="WP_379787881.1">
    <property type="nucleotide sequence ID" value="NZ_JBHSHL010000014.1"/>
</dbReference>